<reference evidence="1 2" key="1">
    <citation type="submission" date="2016-09" db="EMBL/GenBank/DDBJ databases">
        <authorList>
            <person name="Doonan J."/>
            <person name="Pachebat J.A."/>
            <person name="Golyshin P.N."/>
            <person name="Denman S."/>
            <person name="Mcdonald J.E."/>
        </authorList>
    </citation>
    <scope>NUCLEOTIDE SEQUENCE [LARGE SCALE GENOMIC DNA]</scope>
    <source>
        <strain evidence="1 2">NCPPB 3934</strain>
    </source>
</reference>
<dbReference type="Proteomes" id="UP000285648">
    <property type="component" value="Unassembled WGS sequence"/>
</dbReference>
<organism evidence="1 2">
    <name type="scientific">Brenneria alni</name>
    <dbReference type="NCBI Taxonomy" id="71656"/>
    <lineage>
        <taxon>Bacteria</taxon>
        <taxon>Pseudomonadati</taxon>
        <taxon>Pseudomonadota</taxon>
        <taxon>Gammaproteobacteria</taxon>
        <taxon>Enterobacterales</taxon>
        <taxon>Pectobacteriaceae</taxon>
        <taxon>Brenneria</taxon>
    </lineage>
</organism>
<proteinExistence type="predicted"/>
<dbReference type="AlphaFoldDB" id="A0A421DM24"/>
<dbReference type="RefSeq" id="WP_121575594.1">
    <property type="nucleotide sequence ID" value="NZ_MJLZ01000029.1"/>
</dbReference>
<name>A0A421DM24_9GAMM</name>
<accession>A0A421DM24</accession>
<sequence length="105" mass="11038">MVANELKDKLVSVLASLQAQGMTPEQAADHVLQALGGSAIEISAISVITPGLIADVLRTVYQEAISARQIATILHQLGYDRQAVADTLREQFPELARSGGRAAGA</sequence>
<keyword evidence="2" id="KW-1185">Reference proteome</keyword>
<comment type="caution">
    <text evidence="1">The sequence shown here is derived from an EMBL/GenBank/DDBJ whole genome shotgun (WGS) entry which is preliminary data.</text>
</comment>
<dbReference type="EMBL" id="MJLZ01000029">
    <property type="protein sequence ID" value="RLM21952.1"/>
    <property type="molecule type" value="Genomic_DNA"/>
</dbReference>
<dbReference type="OrthoDB" id="6428591at2"/>
<gene>
    <name evidence="1" type="ORF">BIY29_12950</name>
</gene>
<evidence type="ECO:0000313" key="2">
    <source>
        <dbReference type="Proteomes" id="UP000285648"/>
    </source>
</evidence>
<protein>
    <submittedName>
        <fullName evidence="1">Uncharacterized protein</fullName>
    </submittedName>
</protein>
<evidence type="ECO:0000313" key="1">
    <source>
        <dbReference type="EMBL" id="RLM21952.1"/>
    </source>
</evidence>